<dbReference type="STRING" id="564198.BST17_13555"/>
<dbReference type="AlphaFoldDB" id="A0A1W9YXC0"/>
<dbReference type="OrthoDB" id="4723961at2"/>
<proteinExistence type="predicted"/>
<reference evidence="1 2" key="1">
    <citation type="submission" date="2017-02" db="EMBL/GenBank/DDBJ databases">
        <title>The new phylogeny of genus Mycobacterium.</title>
        <authorList>
            <person name="Tortoli E."/>
            <person name="Trovato A."/>
            <person name="Cirillo D.M."/>
        </authorList>
    </citation>
    <scope>NUCLEOTIDE SEQUENCE [LARGE SCALE GENOMIC DNA]</scope>
    <source>
        <strain evidence="1 2">DSM 45578</strain>
    </source>
</reference>
<keyword evidence="2" id="KW-1185">Reference proteome</keyword>
<sequence length="122" mass="14195">MISTDSRPSTVAPCRHCGIETVWLQTVYGGWQLFDANEFPTEDSAAGNRFAIRRLSRQVVDLDDVYEGRWPATCLHLHRFDCPASFDESRFHQRRPRQANEIDLDDLFSRLAERREAQRRVG</sequence>
<accession>A0A1W9YXC0</accession>
<comment type="caution">
    <text evidence="1">The sequence shown here is derived from an EMBL/GenBank/DDBJ whole genome shotgun (WGS) entry which is preliminary data.</text>
</comment>
<evidence type="ECO:0000313" key="1">
    <source>
        <dbReference type="EMBL" id="ORA04716.1"/>
    </source>
</evidence>
<dbReference type="RefSeq" id="WP_083058630.1">
    <property type="nucleotide sequence ID" value="NZ_CALUAE010000009.1"/>
</dbReference>
<name>A0A1W9YXC0_MYCBA</name>
<dbReference type="EMBL" id="MVHJ01000009">
    <property type="protein sequence ID" value="ORA04716.1"/>
    <property type="molecule type" value="Genomic_DNA"/>
</dbReference>
<gene>
    <name evidence="1" type="ORF">BST17_13555</name>
</gene>
<dbReference type="Proteomes" id="UP000192366">
    <property type="component" value="Unassembled WGS sequence"/>
</dbReference>
<organism evidence="1 2">
    <name type="scientific">Mycolicibacterium bacteremicum</name>
    <name type="common">Mycobacterium bacteremicum</name>
    <dbReference type="NCBI Taxonomy" id="564198"/>
    <lineage>
        <taxon>Bacteria</taxon>
        <taxon>Bacillati</taxon>
        <taxon>Actinomycetota</taxon>
        <taxon>Actinomycetes</taxon>
        <taxon>Mycobacteriales</taxon>
        <taxon>Mycobacteriaceae</taxon>
        <taxon>Mycolicibacterium</taxon>
    </lineage>
</organism>
<evidence type="ECO:0000313" key="2">
    <source>
        <dbReference type="Proteomes" id="UP000192366"/>
    </source>
</evidence>
<protein>
    <submittedName>
        <fullName evidence="1">Uncharacterized protein</fullName>
    </submittedName>
</protein>